<accession>A0A6A6VRF2</accession>
<sequence>MAFRLTLLVDPVHINHDSPEPPSSPIYPEQKGAVEASDIYEPDSGHVAPLQRKLRHGTLPHEDEWVDEATRTENESCQHVSESPGHTALPRTGDSPGES</sequence>
<name>A0A6A6VRF2_9PEZI</name>
<dbReference type="Proteomes" id="UP000799437">
    <property type="component" value="Unassembled WGS sequence"/>
</dbReference>
<dbReference type="AlphaFoldDB" id="A0A6A6VRF2"/>
<evidence type="ECO:0000256" key="1">
    <source>
        <dbReference type="SAM" id="MobiDB-lite"/>
    </source>
</evidence>
<dbReference type="RefSeq" id="XP_033594824.1">
    <property type="nucleotide sequence ID" value="XM_033747783.1"/>
</dbReference>
<protein>
    <submittedName>
        <fullName evidence="2">Uncharacterized protein</fullName>
    </submittedName>
</protein>
<keyword evidence="3" id="KW-1185">Reference proteome</keyword>
<organism evidence="2 3">
    <name type="scientific">Pseudovirgaria hyperparasitica</name>
    <dbReference type="NCBI Taxonomy" id="470096"/>
    <lineage>
        <taxon>Eukaryota</taxon>
        <taxon>Fungi</taxon>
        <taxon>Dikarya</taxon>
        <taxon>Ascomycota</taxon>
        <taxon>Pezizomycotina</taxon>
        <taxon>Dothideomycetes</taxon>
        <taxon>Dothideomycetes incertae sedis</taxon>
        <taxon>Acrospermales</taxon>
        <taxon>Acrospermaceae</taxon>
        <taxon>Pseudovirgaria</taxon>
    </lineage>
</organism>
<feature type="region of interest" description="Disordered" evidence="1">
    <location>
        <begin position="70"/>
        <end position="99"/>
    </location>
</feature>
<gene>
    <name evidence="2" type="ORF">EJ05DRAFT_506113</name>
</gene>
<dbReference type="EMBL" id="ML996673">
    <property type="protein sequence ID" value="KAF2752366.1"/>
    <property type="molecule type" value="Genomic_DNA"/>
</dbReference>
<evidence type="ECO:0000313" key="3">
    <source>
        <dbReference type="Proteomes" id="UP000799437"/>
    </source>
</evidence>
<proteinExistence type="predicted"/>
<reference evidence="2" key="1">
    <citation type="journal article" date="2020" name="Stud. Mycol.">
        <title>101 Dothideomycetes genomes: a test case for predicting lifestyles and emergence of pathogens.</title>
        <authorList>
            <person name="Haridas S."/>
            <person name="Albert R."/>
            <person name="Binder M."/>
            <person name="Bloem J."/>
            <person name="Labutti K."/>
            <person name="Salamov A."/>
            <person name="Andreopoulos B."/>
            <person name="Baker S."/>
            <person name="Barry K."/>
            <person name="Bills G."/>
            <person name="Bluhm B."/>
            <person name="Cannon C."/>
            <person name="Castanera R."/>
            <person name="Culley D."/>
            <person name="Daum C."/>
            <person name="Ezra D."/>
            <person name="Gonzalez J."/>
            <person name="Henrissat B."/>
            <person name="Kuo A."/>
            <person name="Liang C."/>
            <person name="Lipzen A."/>
            <person name="Lutzoni F."/>
            <person name="Magnuson J."/>
            <person name="Mondo S."/>
            <person name="Nolan M."/>
            <person name="Ohm R."/>
            <person name="Pangilinan J."/>
            <person name="Park H.-J."/>
            <person name="Ramirez L."/>
            <person name="Alfaro M."/>
            <person name="Sun H."/>
            <person name="Tritt A."/>
            <person name="Yoshinaga Y."/>
            <person name="Zwiers L.-H."/>
            <person name="Turgeon B."/>
            <person name="Goodwin S."/>
            <person name="Spatafora J."/>
            <person name="Crous P."/>
            <person name="Grigoriev I."/>
        </authorList>
    </citation>
    <scope>NUCLEOTIDE SEQUENCE</scope>
    <source>
        <strain evidence="2">CBS 121739</strain>
    </source>
</reference>
<dbReference type="GeneID" id="54488837"/>
<evidence type="ECO:0000313" key="2">
    <source>
        <dbReference type="EMBL" id="KAF2752366.1"/>
    </source>
</evidence>